<dbReference type="GO" id="GO:0004674">
    <property type="term" value="F:protein serine/threonine kinase activity"/>
    <property type="evidence" value="ECO:0007669"/>
    <property type="project" value="TreeGrafter"/>
</dbReference>
<dbReference type="InterPro" id="IPR000719">
    <property type="entry name" value="Prot_kinase_dom"/>
</dbReference>
<dbReference type="Gene3D" id="3.40.50.300">
    <property type="entry name" value="P-loop containing nucleotide triphosphate hydrolases"/>
    <property type="match status" value="1"/>
</dbReference>
<evidence type="ECO:0000313" key="4">
    <source>
        <dbReference type="Proteomes" id="UP000076154"/>
    </source>
</evidence>
<dbReference type="PROSITE" id="PS00109">
    <property type="entry name" value="PROTEIN_KINASE_TYR"/>
    <property type="match status" value="1"/>
</dbReference>
<dbReference type="STRING" id="39966.A0A369K2B8"/>
<gene>
    <name evidence="3" type="primary">HT1_2</name>
    <name evidence="3" type="ORF">Hypma_015574</name>
</gene>
<feature type="domain" description="Protein kinase" evidence="2">
    <location>
        <begin position="218"/>
        <end position="488"/>
    </location>
</feature>
<evidence type="ECO:0000313" key="3">
    <source>
        <dbReference type="EMBL" id="RDB28781.1"/>
    </source>
</evidence>
<protein>
    <submittedName>
        <fullName evidence="3">Serine/threonine-protein kinase HT1</fullName>
    </submittedName>
</protein>
<dbReference type="CDD" id="cd00882">
    <property type="entry name" value="Ras_like_GTPase"/>
    <property type="match status" value="1"/>
</dbReference>
<dbReference type="Pfam" id="PF07714">
    <property type="entry name" value="PK_Tyr_Ser-Thr"/>
    <property type="match status" value="1"/>
</dbReference>
<dbReference type="EMBL" id="LUEZ02000010">
    <property type="protein sequence ID" value="RDB28781.1"/>
    <property type="molecule type" value="Genomic_DNA"/>
</dbReference>
<dbReference type="SUPFAM" id="SSF52540">
    <property type="entry name" value="P-loop containing nucleoside triphosphate hydrolases"/>
    <property type="match status" value="1"/>
</dbReference>
<name>A0A369K2B8_HYPMA</name>
<dbReference type="AlphaFoldDB" id="A0A369K2B8"/>
<keyword evidence="4" id="KW-1185">Reference proteome</keyword>
<comment type="similarity">
    <text evidence="1">Belongs to the protein kinase superfamily. TKL Ser/Thr protein kinase family. ROCO subfamily.</text>
</comment>
<dbReference type="PROSITE" id="PS50011">
    <property type="entry name" value="PROTEIN_KINASE_DOM"/>
    <property type="match status" value="1"/>
</dbReference>
<dbReference type="InterPro" id="IPR001245">
    <property type="entry name" value="Ser-Thr/Tyr_kinase_cat_dom"/>
</dbReference>
<dbReference type="GO" id="GO:0005525">
    <property type="term" value="F:GTP binding"/>
    <property type="evidence" value="ECO:0007669"/>
    <property type="project" value="InterPro"/>
</dbReference>
<dbReference type="Proteomes" id="UP000076154">
    <property type="component" value="Unassembled WGS sequence"/>
</dbReference>
<keyword evidence="3" id="KW-0418">Kinase</keyword>
<reference evidence="3" key="1">
    <citation type="submission" date="2018-04" db="EMBL/GenBank/DDBJ databases">
        <title>Whole genome sequencing of Hypsizygus marmoreus.</title>
        <authorList>
            <person name="Choi I.-G."/>
            <person name="Min B."/>
            <person name="Kim J.-G."/>
            <person name="Kim S."/>
            <person name="Oh Y.-L."/>
            <person name="Kong W.-S."/>
            <person name="Park H."/>
            <person name="Jeong J."/>
            <person name="Song E.-S."/>
        </authorList>
    </citation>
    <scope>NUCLEOTIDE SEQUENCE [LARGE SCALE GENOMIC DNA]</scope>
    <source>
        <strain evidence="3">51987-8</strain>
    </source>
</reference>
<dbReference type="InterPro" id="IPR008266">
    <property type="entry name" value="Tyr_kinase_AS"/>
</dbReference>
<dbReference type="InParanoid" id="A0A369K2B8"/>
<dbReference type="InterPro" id="IPR006073">
    <property type="entry name" value="GTP-bd"/>
</dbReference>
<dbReference type="InterPro" id="IPR027417">
    <property type="entry name" value="P-loop_NTPase"/>
</dbReference>
<dbReference type="InterPro" id="IPR051681">
    <property type="entry name" value="Ser/Thr_Kinases-Pseudokinases"/>
</dbReference>
<accession>A0A369K2B8</accession>
<dbReference type="OrthoDB" id="2614383at2759"/>
<organism evidence="3 4">
    <name type="scientific">Hypsizygus marmoreus</name>
    <name type="common">White beech mushroom</name>
    <name type="synonym">Agaricus marmoreus</name>
    <dbReference type="NCBI Taxonomy" id="39966"/>
    <lineage>
        <taxon>Eukaryota</taxon>
        <taxon>Fungi</taxon>
        <taxon>Dikarya</taxon>
        <taxon>Basidiomycota</taxon>
        <taxon>Agaricomycotina</taxon>
        <taxon>Agaricomycetes</taxon>
        <taxon>Agaricomycetidae</taxon>
        <taxon>Agaricales</taxon>
        <taxon>Tricholomatineae</taxon>
        <taxon>Lyophyllaceae</taxon>
        <taxon>Hypsizygus</taxon>
    </lineage>
</organism>
<dbReference type="PANTHER" id="PTHR44329">
    <property type="entry name" value="SERINE/THREONINE-PROTEIN KINASE TNNI3K-RELATED"/>
    <property type="match status" value="1"/>
</dbReference>
<dbReference type="Gene3D" id="1.10.510.10">
    <property type="entry name" value="Transferase(Phosphotransferase) domain 1"/>
    <property type="match status" value="1"/>
</dbReference>
<dbReference type="InterPro" id="IPR011009">
    <property type="entry name" value="Kinase-like_dom_sf"/>
</dbReference>
<evidence type="ECO:0000256" key="1">
    <source>
        <dbReference type="ARBA" id="ARBA00008171"/>
    </source>
</evidence>
<evidence type="ECO:0000259" key="2">
    <source>
        <dbReference type="PROSITE" id="PS50011"/>
    </source>
</evidence>
<comment type="caution">
    <text evidence="3">The sequence shown here is derived from an EMBL/GenBank/DDBJ whole genome shotgun (WGS) entry which is preliminary data.</text>
</comment>
<dbReference type="Pfam" id="PF01926">
    <property type="entry name" value="MMR_HSR1"/>
    <property type="match status" value="1"/>
</dbReference>
<keyword evidence="3" id="KW-0808">Transferase</keyword>
<dbReference type="SUPFAM" id="SSF56112">
    <property type="entry name" value="Protein kinase-like (PK-like)"/>
    <property type="match status" value="1"/>
</dbReference>
<sequence>MSAECHTLRLGDALGNFQASLSPFEQPYEWRRANIADIQATSLTAVPILTTDDVASLAELIYPRLFVYTLAHLKFCMKDDALLVSLKANQSQWSHRDPITLLMLHQYIKDSLRGFLNRFKQNHLHSFSDIEHHIKGLCRLDVIDLATRVLTLLRDEQSRKLVFIKQGSEAQALLNLFQAIVDFPGVGVVGPPILRAILELSKKSGLFPASLVLQGVQPEGTEAAASGSYGYIWKGRTGGKAVAMKVMRGDSSSTGNIFKIFCKEAILWRHLRHPHVLPFYGVCQWPGAPLRVCLVSPWMENENIVQYLQKNPHADRRALILDIARGLDYLHTFDPPMIHGDLRANNILITPALRACIADFGLCSLVRDSSLQFTPTASAFNDGNMLWLAPEFFQIEETESPRQSLATDIYSFGCVCYEVFAGRPRFSELLAIYEVIAAVTKDRRPGRPTNAELDDALWDLMNRCWSLNPDTRPTSSEIVESLLSKSFVAYTPTKELGDWDWGKASMSPLHSTLVRQSVTAQDVIIALMGPTGVGKSTFINVATQLPSVVVGDDLESCTQDIRAIPYPHPDGSGRNIVFVDTPGFDDSERTDYEILTRISDWLKQTYQEHITLTGLLFFHRIGEARMRGTPLKNLNMFEALCGKDALKNVILTTTMWDQVNPETGNKRESQLRAEFWKPMMDHGSRVARFTSTFDSAWEITSQFDINTPRAVQLQRELVDEKKDLNQTSAFMVLVRWWEQAFSRVKSRLKAKFRFVEGRWRK</sequence>
<proteinExistence type="inferred from homology"/>
<dbReference type="GO" id="GO:0005524">
    <property type="term" value="F:ATP binding"/>
    <property type="evidence" value="ECO:0007669"/>
    <property type="project" value="InterPro"/>
</dbReference>